<name>A0ABS0KWT4_PSENT</name>
<sequence>MENNRQQGQLLSELKEARYRASYWKQRAKSAEGHLFASDARAIAVVLHLRTSHKSTPWEELHDAARWSIEGATAAIVSALEARRHERLPKWPDFAAAPVKYQCGCGDIYPSTSFGAGYMAANNGVCENCDVLGARHQEAEQ</sequence>
<evidence type="ECO:0000313" key="1">
    <source>
        <dbReference type="EMBL" id="MBG6292006.1"/>
    </source>
</evidence>
<proteinExistence type="predicted"/>
<dbReference type="RefSeq" id="WP_037008938.1">
    <property type="nucleotide sequence ID" value="NZ_DAMDDB010000008.1"/>
</dbReference>
<accession>A0ABS0KWT4</accession>
<keyword evidence="2" id="KW-1185">Reference proteome</keyword>
<dbReference type="Proteomes" id="UP000608450">
    <property type="component" value="Unassembled WGS sequence"/>
</dbReference>
<evidence type="ECO:0000313" key="2">
    <source>
        <dbReference type="Proteomes" id="UP000608450"/>
    </source>
</evidence>
<dbReference type="EMBL" id="JADTFC010000171">
    <property type="protein sequence ID" value="MBG6292006.1"/>
    <property type="molecule type" value="Genomic_DNA"/>
</dbReference>
<comment type="caution">
    <text evidence="1">The sequence shown here is derived from an EMBL/GenBank/DDBJ whole genome shotgun (WGS) entry which is preliminary data.</text>
</comment>
<reference evidence="1 2" key="1">
    <citation type="submission" date="2020-11" db="EMBL/GenBank/DDBJ databases">
        <title>Enhanced detection system for hospital associated transmission using whole genome sequencing surveillance.</title>
        <authorList>
            <person name="Harrison L.H."/>
            <person name="Van Tyne D."/>
            <person name="Marsh J.W."/>
            <person name="Griffith M.P."/>
            <person name="Snyder D.J."/>
            <person name="Cooper V.S."/>
            <person name="Mustapha M."/>
        </authorList>
    </citation>
    <scope>NUCLEOTIDE SEQUENCE [LARGE SCALE GENOMIC DNA]</scope>
    <source>
        <strain evidence="1 2">PSA00705</strain>
    </source>
</reference>
<gene>
    <name evidence="1" type="ORF">I5I61_31535</name>
</gene>
<organism evidence="1 2">
    <name type="scientific">Pseudomonas nitroreducens</name>
    <dbReference type="NCBI Taxonomy" id="46680"/>
    <lineage>
        <taxon>Bacteria</taxon>
        <taxon>Pseudomonadati</taxon>
        <taxon>Pseudomonadota</taxon>
        <taxon>Gammaproteobacteria</taxon>
        <taxon>Pseudomonadales</taxon>
        <taxon>Pseudomonadaceae</taxon>
        <taxon>Pseudomonas</taxon>
    </lineage>
</organism>
<protein>
    <submittedName>
        <fullName evidence="1">Uncharacterized protein</fullName>
    </submittedName>
</protein>